<feature type="transmembrane region" description="Helical" evidence="1">
    <location>
        <begin position="435"/>
        <end position="458"/>
    </location>
</feature>
<dbReference type="PANTHER" id="PTHR43424:SF1">
    <property type="entry name" value="LOCUS PUTATIVE PROTEIN 1-RELATED"/>
    <property type="match status" value="1"/>
</dbReference>
<dbReference type="Proteomes" id="UP000285150">
    <property type="component" value="Unassembled WGS sequence"/>
</dbReference>
<feature type="transmembrane region" description="Helical" evidence="1">
    <location>
        <begin position="201"/>
        <end position="220"/>
    </location>
</feature>
<feature type="transmembrane region" description="Helical" evidence="1">
    <location>
        <begin position="82"/>
        <end position="105"/>
    </location>
</feature>
<dbReference type="RefSeq" id="WP_117857825.1">
    <property type="nucleotide sequence ID" value="NZ_JAQCOO010000011.1"/>
</dbReference>
<feature type="transmembrane region" description="Helical" evidence="1">
    <location>
        <begin position="12"/>
        <end position="30"/>
    </location>
</feature>
<protein>
    <submittedName>
        <fullName evidence="2">Flippase</fullName>
    </submittedName>
</protein>
<feature type="transmembrane region" description="Helical" evidence="1">
    <location>
        <begin position="353"/>
        <end position="371"/>
    </location>
</feature>
<dbReference type="AlphaFoldDB" id="A0A413B810"/>
<accession>A0A413B810</accession>
<feature type="transmembrane region" description="Helical" evidence="1">
    <location>
        <begin position="240"/>
        <end position="264"/>
    </location>
</feature>
<feature type="transmembrane region" description="Helical" evidence="1">
    <location>
        <begin position="42"/>
        <end position="61"/>
    </location>
</feature>
<dbReference type="InterPro" id="IPR052556">
    <property type="entry name" value="PolySynth_Transporter"/>
</dbReference>
<gene>
    <name evidence="2" type="ORF">DWV77_07985</name>
</gene>
<feature type="transmembrane region" description="Helical" evidence="1">
    <location>
        <begin position="323"/>
        <end position="341"/>
    </location>
</feature>
<dbReference type="PANTHER" id="PTHR43424">
    <property type="entry name" value="LOCUS PUTATIVE PROTEIN 1-RELATED"/>
    <property type="match status" value="1"/>
</dbReference>
<comment type="caution">
    <text evidence="2">The sequence shown here is derived from an EMBL/GenBank/DDBJ whole genome shotgun (WGS) entry which is preliminary data.</text>
</comment>
<feature type="transmembrane region" description="Helical" evidence="1">
    <location>
        <begin position="377"/>
        <end position="397"/>
    </location>
</feature>
<feature type="transmembrane region" description="Helical" evidence="1">
    <location>
        <begin position="167"/>
        <end position="189"/>
    </location>
</feature>
<evidence type="ECO:0000313" key="3">
    <source>
        <dbReference type="Proteomes" id="UP000285150"/>
    </source>
</evidence>
<feature type="transmembrane region" description="Helical" evidence="1">
    <location>
        <begin position="141"/>
        <end position="161"/>
    </location>
</feature>
<keyword evidence="1" id="KW-1133">Transmembrane helix</keyword>
<proteinExistence type="predicted"/>
<keyword evidence="1" id="KW-0472">Membrane</keyword>
<sequence length="478" mass="55032">MGLVKNFAYKSILNFFSMILPILVMPYVYRKLSPNSIGMIEYGTSLFTYFSIFGMLGIYNYGIREISRVRNVQSEVNRVFNALFSIGILSNLCVAIGYYLLVLFAVHDTTLKTILFLLGINLMANIFNIEWFNEANEEFKFITIKSIIVRCLSVLAIFLLIENNNDTYLYVIITVIVLLINNIVSFIYAKKRLVIQFSFQSFTKVITPLLWILVLNNTFILYGNLDKTFLGIYAGEAEVAYYSVANKIMTAIYTSVMVLMYVSYPKLSFYAQNDYVSYKRELSKMVRYTSFLVMPISVFLYMLSKEIILLFAGEQYIGTIQPLRFFAIYMIITSFTSIFNHQVMLINRREKKTVLFCLICGIINSIGLLIFRDTLNSSLVILITTLSECILVGLMAFYAYKKMGILSEVFAFCNLKYLILSLAFIPIILLIKYVFINSVIVLLLSILICILFYFIMLYSCKDFILQQIGLVEQKNVAI</sequence>
<organism evidence="2 3">
    <name type="scientific">Bacteroides stercoris</name>
    <dbReference type="NCBI Taxonomy" id="46506"/>
    <lineage>
        <taxon>Bacteria</taxon>
        <taxon>Pseudomonadati</taxon>
        <taxon>Bacteroidota</taxon>
        <taxon>Bacteroidia</taxon>
        <taxon>Bacteroidales</taxon>
        <taxon>Bacteroidaceae</taxon>
        <taxon>Bacteroides</taxon>
    </lineage>
</organism>
<feature type="transmembrane region" description="Helical" evidence="1">
    <location>
        <begin position="409"/>
        <end position="429"/>
    </location>
</feature>
<dbReference type="Pfam" id="PF13440">
    <property type="entry name" value="Polysacc_synt_3"/>
    <property type="match status" value="1"/>
</dbReference>
<keyword evidence="1" id="KW-0812">Transmembrane</keyword>
<feature type="transmembrane region" description="Helical" evidence="1">
    <location>
        <begin position="285"/>
        <end position="303"/>
    </location>
</feature>
<reference evidence="2 3" key="1">
    <citation type="submission" date="2018-08" db="EMBL/GenBank/DDBJ databases">
        <title>A genome reference for cultivated species of the human gut microbiota.</title>
        <authorList>
            <person name="Zou Y."/>
            <person name="Xue W."/>
            <person name="Luo G."/>
        </authorList>
    </citation>
    <scope>NUCLEOTIDE SEQUENCE [LARGE SCALE GENOMIC DNA]</scope>
    <source>
        <strain evidence="2 3">AF12-7</strain>
    </source>
</reference>
<feature type="transmembrane region" description="Helical" evidence="1">
    <location>
        <begin position="111"/>
        <end position="129"/>
    </location>
</feature>
<name>A0A413B810_BACSE</name>
<evidence type="ECO:0000256" key="1">
    <source>
        <dbReference type="SAM" id="Phobius"/>
    </source>
</evidence>
<evidence type="ECO:0000313" key="2">
    <source>
        <dbReference type="EMBL" id="RGW34259.1"/>
    </source>
</evidence>
<dbReference type="EMBL" id="QSAF01000007">
    <property type="protein sequence ID" value="RGW34259.1"/>
    <property type="molecule type" value="Genomic_DNA"/>
</dbReference>